<feature type="region of interest" description="Disordered" evidence="7">
    <location>
        <begin position="497"/>
        <end position="518"/>
    </location>
</feature>
<dbReference type="GO" id="GO:0005737">
    <property type="term" value="C:cytoplasm"/>
    <property type="evidence" value="ECO:0007669"/>
    <property type="project" value="UniProtKB-UniRule"/>
</dbReference>
<dbReference type="GO" id="GO:0004852">
    <property type="term" value="F:uroporphyrinogen-III synthase activity"/>
    <property type="evidence" value="ECO:0007669"/>
    <property type="project" value="InterPro"/>
</dbReference>
<evidence type="ECO:0000259" key="8">
    <source>
        <dbReference type="Pfam" id="PF01379"/>
    </source>
</evidence>
<dbReference type="InterPro" id="IPR022419">
    <property type="entry name" value="Porphobilin_deaminase_cofac_BS"/>
</dbReference>
<dbReference type="AlphaFoldDB" id="A0A1H4BMK7"/>
<accession>A0A1H4BMK7</accession>
<proteinExistence type="inferred from homology"/>
<dbReference type="PANTHER" id="PTHR11557">
    <property type="entry name" value="PORPHOBILINOGEN DEAMINASE"/>
    <property type="match status" value="1"/>
</dbReference>
<evidence type="ECO:0000256" key="7">
    <source>
        <dbReference type="SAM" id="MobiDB-lite"/>
    </source>
</evidence>
<feature type="domain" description="Porphobilinogen deaminase N-terminal" evidence="8">
    <location>
        <begin position="8"/>
        <end position="226"/>
    </location>
</feature>
<dbReference type="SUPFAM" id="SSF69618">
    <property type="entry name" value="HemD-like"/>
    <property type="match status" value="1"/>
</dbReference>
<evidence type="ECO:0000256" key="4">
    <source>
        <dbReference type="ARBA" id="ARBA00023244"/>
    </source>
</evidence>
<evidence type="ECO:0000256" key="6">
    <source>
        <dbReference type="HAMAP-Rule" id="MF_00260"/>
    </source>
</evidence>
<dbReference type="EC" id="2.5.1.61" evidence="6"/>
<comment type="subunit">
    <text evidence="6">Monomer.</text>
</comment>
<dbReference type="NCBIfam" id="TIGR00212">
    <property type="entry name" value="hemC"/>
    <property type="match status" value="1"/>
</dbReference>
<dbReference type="OrthoDB" id="9810298at2"/>
<dbReference type="Proteomes" id="UP000199288">
    <property type="component" value="Unassembled WGS sequence"/>
</dbReference>
<keyword evidence="3 6" id="KW-0808">Transferase</keyword>
<dbReference type="GO" id="GO:0006782">
    <property type="term" value="P:protoporphyrinogen IX biosynthetic process"/>
    <property type="evidence" value="ECO:0007669"/>
    <property type="project" value="UniProtKB-UniRule"/>
</dbReference>
<feature type="compositionally biased region" description="Low complexity" evidence="7">
    <location>
        <begin position="655"/>
        <end position="669"/>
    </location>
</feature>
<evidence type="ECO:0000256" key="1">
    <source>
        <dbReference type="ARBA" id="ARBA00002869"/>
    </source>
</evidence>
<dbReference type="Gene3D" id="3.40.190.10">
    <property type="entry name" value="Periplasmic binding protein-like II"/>
    <property type="match status" value="2"/>
</dbReference>
<evidence type="ECO:0000259" key="10">
    <source>
        <dbReference type="Pfam" id="PF03900"/>
    </source>
</evidence>
<comment type="miscellaneous">
    <text evidence="6">The porphobilinogen subunits are added to the dipyrromethane group.</text>
</comment>
<dbReference type="InterPro" id="IPR000860">
    <property type="entry name" value="HemC"/>
</dbReference>
<feature type="region of interest" description="Disordered" evidence="7">
    <location>
        <begin position="645"/>
        <end position="677"/>
    </location>
</feature>
<dbReference type="InterPro" id="IPR022417">
    <property type="entry name" value="Porphobilin_deaminase_N"/>
</dbReference>
<evidence type="ECO:0000256" key="2">
    <source>
        <dbReference type="ARBA" id="ARBA00005638"/>
    </source>
</evidence>
<dbReference type="Gene3D" id="3.30.160.40">
    <property type="entry name" value="Porphobilinogen deaminase, C-terminal domain"/>
    <property type="match status" value="1"/>
</dbReference>
<reference evidence="12" key="1">
    <citation type="submission" date="2016-10" db="EMBL/GenBank/DDBJ databases">
        <authorList>
            <person name="Varghese N."/>
            <person name="Submissions S."/>
        </authorList>
    </citation>
    <scope>NUCLEOTIDE SEQUENCE [LARGE SCALE GENOMIC DNA]</scope>
    <source>
        <strain evidence="12">KPR-1</strain>
    </source>
</reference>
<dbReference type="InterPro" id="IPR022418">
    <property type="entry name" value="Porphobilinogen_deaminase_C"/>
</dbReference>
<dbReference type="InterPro" id="IPR036108">
    <property type="entry name" value="4pyrrol_syn_uPrphyn_synt_sf"/>
</dbReference>
<comment type="cofactor">
    <cofactor evidence="6">
        <name>dipyrromethane</name>
        <dbReference type="ChEBI" id="CHEBI:60342"/>
    </cofactor>
    <text evidence="6">Binds 1 dipyrromethane group covalently.</text>
</comment>
<feature type="domain" description="Tetrapyrrole biosynthesis uroporphyrinogen III synthase" evidence="9">
    <location>
        <begin position="371"/>
        <end position="634"/>
    </location>
</feature>
<dbReference type="SUPFAM" id="SSF53850">
    <property type="entry name" value="Periplasmic binding protein-like II"/>
    <property type="match status" value="1"/>
</dbReference>
<dbReference type="InterPro" id="IPR036803">
    <property type="entry name" value="Porphobilinogen_deaminase_C_sf"/>
</dbReference>
<protein>
    <recommendedName>
        <fullName evidence="6">Porphobilinogen deaminase</fullName>
        <shortName evidence="6">PBG</shortName>
        <ecNumber evidence="6">2.5.1.61</ecNumber>
    </recommendedName>
    <alternativeName>
        <fullName evidence="6">Hydroxymethylbilane synthase</fullName>
        <shortName evidence="6">HMBS</shortName>
    </alternativeName>
    <alternativeName>
        <fullName evidence="6">Pre-uroporphyrinogen synthase</fullName>
    </alternativeName>
</protein>
<dbReference type="Pfam" id="PF02602">
    <property type="entry name" value="HEM4"/>
    <property type="match status" value="1"/>
</dbReference>
<dbReference type="Gene3D" id="3.40.50.10090">
    <property type="match status" value="2"/>
</dbReference>
<comment type="catalytic activity">
    <reaction evidence="5 6">
        <text>4 porphobilinogen + H2O = hydroxymethylbilane + 4 NH4(+)</text>
        <dbReference type="Rhea" id="RHEA:13185"/>
        <dbReference type="ChEBI" id="CHEBI:15377"/>
        <dbReference type="ChEBI" id="CHEBI:28938"/>
        <dbReference type="ChEBI" id="CHEBI:57845"/>
        <dbReference type="ChEBI" id="CHEBI:58126"/>
        <dbReference type="EC" id="2.5.1.61"/>
    </reaction>
</comment>
<sequence length="677" mass="68019">MTDAPRTIRLGTRSSDLALTQSSWVADLLRERGLRVELVPITTRGDRSRRPLALMGGVGVFAAALRTALLEGECDLAVHSLKDLPVAPVPGLTIAAVPGREDIADVLVLAPHLASQLRSLHSDDGDALLSQLPDGLRIGTGSPRRAAQIRALLPTCQIADIRGNVPTRIARAAAGDLDAVVLAAAGLNRLGDTLAELLAERLVVPLPILPAAAQGALAVECRSADAAGSGVFGSALAEALTAIDDAGARAVIDAERAVLAELEAGCAAPVGTHGELLASGDLALTAAVFALDGSETVSATTTGHPWDAIAIGRDLARELLAQGAGDIAEIGARHTRARSDAVPALAPTTAGPEAGPLAGRTVFVPREADDHIVAELRAAGAAVIAHPVTLTEPIDVDAAALAANLLPSLTHLAITSPRTITRLEELNLLETIRAAATPPEAVSLASTSGASPAAGRAPLVIAAVGPASAAAGEAAGLPVTIRGTHDAAALAAAMIAAAQSPEPSEPAEPPEASAPGELAEPAAAPHAWLPASALAAPTLADALTAAGWRVTRTPIYTTRTRPSADQDVADAWHRGLIDAVVVTAPSVAAALVELFGHAGPGTAVVAIGEPTARAIRAGGGLLAATAVQPTPAAICAAVVDALRPDGERTGEPAHAEAPARTANPETTATPPEPKEQP</sequence>
<keyword evidence="4 6" id="KW-0627">Porphyrin biosynthesis</keyword>
<evidence type="ECO:0000256" key="5">
    <source>
        <dbReference type="ARBA" id="ARBA00048169"/>
    </source>
</evidence>
<feature type="compositionally biased region" description="Basic and acidic residues" evidence="7">
    <location>
        <begin position="645"/>
        <end position="654"/>
    </location>
</feature>
<dbReference type="Pfam" id="PF01379">
    <property type="entry name" value="Porphobil_deam"/>
    <property type="match status" value="1"/>
</dbReference>
<dbReference type="Pfam" id="PF03900">
    <property type="entry name" value="Porphobil_deamC"/>
    <property type="match status" value="1"/>
</dbReference>
<dbReference type="SUPFAM" id="SSF54782">
    <property type="entry name" value="Porphobilinogen deaminase (hydroxymethylbilane synthase), C-terminal domain"/>
    <property type="match status" value="1"/>
</dbReference>
<name>A0A1H4BMK7_9ACTO</name>
<gene>
    <name evidence="6" type="primary">hemC</name>
    <name evidence="11" type="ORF">SAMN02910418_01712</name>
</gene>
<feature type="domain" description="Porphobilinogen deaminase C-terminal" evidence="10">
    <location>
        <begin position="253"/>
        <end position="320"/>
    </location>
</feature>
<dbReference type="HAMAP" id="MF_00260">
    <property type="entry name" value="Porphobil_deam"/>
    <property type="match status" value="1"/>
</dbReference>
<evidence type="ECO:0000313" key="11">
    <source>
        <dbReference type="EMBL" id="SEA49278.1"/>
    </source>
</evidence>
<dbReference type="PANTHER" id="PTHR11557:SF0">
    <property type="entry name" value="PORPHOBILINOGEN DEAMINASE"/>
    <property type="match status" value="1"/>
</dbReference>
<evidence type="ECO:0000256" key="3">
    <source>
        <dbReference type="ARBA" id="ARBA00022679"/>
    </source>
</evidence>
<keyword evidence="12" id="KW-1185">Reference proteome</keyword>
<evidence type="ECO:0000313" key="12">
    <source>
        <dbReference type="Proteomes" id="UP000199288"/>
    </source>
</evidence>
<feature type="modified residue" description="S-(dipyrrolylmethanemethyl)cysteine" evidence="6">
    <location>
        <position position="266"/>
    </location>
</feature>
<dbReference type="PROSITE" id="PS00533">
    <property type="entry name" value="PORPHOBILINOGEN_DEAM"/>
    <property type="match status" value="1"/>
</dbReference>
<organism evidence="11 12">
    <name type="scientific">Bowdeniella nasicola</name>
    <dbReference type="NCBI Taxonomy" id="208480"/>
    <lineage>
        <taxon>Bacteria</taxon>
        <taxon>Bacillati</taxon>
        <taxon>Actinomycetota</taxon>
        <taxon>Actinomycetes</taxon>
        <taxon>Actinomycetales</taxon>
        <taxon>Actinomycetaceae</taxon>
        <taxon>Bowdeniella</taxon>
    </lineage>
</organism>
<evidence type="ECO:0000259" key="9">
    <source>
        <dbReference type="Pfam" id="PF02602"/>
    </source>
</evidence>
<dbReference type="RefSeq" id="WP_143027384.1">
    <property type="nucleotide sequence ID" value="NZ_FNQV01000010.1"/>
</dbReference>
<comment type="function">
    <text evidence="1 6">Tetrapolymerization of the monopyrrole PBG into the hydroxymethylbilane pre-uroporphyrinogen in several discrete steps.</text>
</comment>
<dbReference type="EMBL" id="FNQV01000010">
    <property type="protein sequence ID" value="SEA49278.1"/>
    <property type="molecule type" value="Genomic_DNA"/>
</dbReference>
<dbReference type="InterPro" id="IPR003754">
    <property type="entry name" value="4pyrrol_synth_uPrphyn_synth"/>
</dbReference>
<dbReference type="GO" id="GO:0004418">
    <property type="term" value="F:hydroxymethylbilane synthase activity"/>
    <property type="evidence" value="ECO:0007669"/>
    <property type="project" value="UniProtKB-UniRule"/>
</dbReference>
<comment type="similarity">
    <text evidence="2 6">Belongs to the HMBS family.</text>
</comment>